<reference evidence="1 2" key="1">
    <citation type="journal article" date="2010" name="Nature">
        <title>Perigord black truffle genome uncovers evolutionary origins and mechanisms of symbiosis.</title>
        <authorList>
            <person name="Martin F."/>
            <person name="Kohler A."/>
            <person name="Murat C."/>
            <person name="Balestrini R."/>
            <person name="Coutinho P.M."/>
            <person name="Jaillon O."/>
            <person name="Montanini B."/>
            <person name="Morin E."/>
            <person name="Noel B."/>
            <person name="Percudani R."/>
            <person name="Porcel B."/>
            <person name="Rubini A."/>
            <person name="Amicucci A."/>
            <person name="Amselem J."/>
            <person name="Anthouard V."/>
            <person name="Arcioni S."/>
            <person name="Artiguenave F."/>
            <person name="Aury J.M."/>
            <person name="Ballario P."/>
            <person name="Bolchi A."/>
            <person name="Brenna A."/>
            <person name="Brun A."/>
            <person name="Buee M."/>
            <person name="Cantarel B."/>
            <person name="Chevalier G."/>
            <person name="Couloux A."/>
            <person name="Da Silva C."/>
            <person name="Denoeud F."/>
            <person name="Duplessis S."/>
            <person name="Ghignone S."/>
            <person name="Hilselberger B."/>
            <person name="Iotti M."/>
            <person name="Marcais B."/>
            <person name="Mello A."/>
            <person name="Miranda M."/>
            <person name="Pacioni G."/>
            <person name="Quesneville H."/>
            <person name="Riccioni C."/>
            <person name="Ruotolo R."/>
            <person name="Splivallo R."/>
            <person name="Stocchi V."/>
            <person name="Tisserant E."/>
            <person name="Viscomi A.R."/>
            <person name="Zambonelli A."/>
            <person name="Zampieri E."/>
            <person name="Henrissat B."/>
            <person name="Lebrun M.H."/>
            <person name="Paolocci F."/>
            <person name="Bonfante P."/>
            <person name="Ottonello S."/>
            <person name="Wincker P."/>
        </authorList>
    </citation>
    <scope>NUCLEOTIDE SEQUENCE [LARGE SCALE GENOMIC DNA]</scope>
    <source>
        <strain evidence="1 2">Mel28</strain>
    </source>
</reference>
<dbReference type="InParanoid" id="D5G9Z8"/>
<accession>D5G9Z8</accession>
<proteinExistence type="predicted"/>
<name>D5G9Z8_TUBMM</name>
<dbReference type="HOGENOM" id="CLU_2795782_0_0_1"/>
<evidence type="ECO:0000313" key="1">
    <source>
        <dbReference type="EMBL" id="CAZ81341.1"/>
    </source>
</evidence>
<dbReference type="Proteomes" id="UP000006911">
    <property type="component" value="Unassembled WGS sequence"/>
</dbReference>
<dbReference type="EMBL" id="FN430068">
    <property type="protein sequence ID" value="CAZ81341.1"/>
    <property type="molecule type" value="Genomic_DNA"/>
</dbReference>
<gene>
    <name evidence="1" type="ORF">GSTUM_00003471001</name>
</gene>
<organism evidence="1 2">
    <name type="scientific">Tuber melanosporum (strain Mel28)</name>
    <name type="common">Perigord black truffle</name>
    <dbReference type="NCBI Taxonomy" id="656061"/>
    <lineage>
        <taxon>Eukaryota</taxon>
        <taxon>Fungi</taxon>
        <taxon>Dikarya</taxon>
        <taxon>Ascomycota</taxon>
        <taxon>Pezizomycotina</taxon>
        <taxon>Pezizomycetes</taxon>
        <taxon>Pezizales</taxon>
        <taxon>Tuberaceae</taxon>
        <taxon>Tuber</taxon>
    </lineage>
</organism>
<sequence>MDFTRIRTYVIGTLPSAQSVASVSLKESVLLLASCCCCGLSVHIRVSYLRIPIEERIQNENAILDDEE</sequence>
<keyword evidence="2" id="KW-1185">Reference proteome</keyword>
<dbReference type="AlphaFoldDB" id="D5G9Z8"/>
<evidence type="ECO:0000313" key="2">
    <source>
        <dbReference type="Proteomes" id="UP000006911"/>
    </source>
</evidence>
<dbReference type="KEGG" id="tml:GSTUM_00003471001"/>
<protein>
    <submittedName>
        <fullName evidence="1">(Perigord truffle) hypothetical protein</fullName>
    </submittedName>
</protein>